<dbReference type="InterPro" id="IPR051533">
    <property type="entry name" value="WaaL-like"/>
</dbReference>
<feature type="transmembrane region" description="Helical" evidence="5">
    <location>
        <begin position="53"/>
        <end position="71"/>
    </location>
</feature>
<feature type="transmembrane region" description="Helical" evidence="5">
    <location>
        <begin position="223"/>
        <end position="241"/>
    </location>
</feature>
<feature type="domain" description="O-antigen ligase-related" evidence="6">
    <location>
        <begin position="206"/>
        <end position="349"/>
    </location>
</feature>
<keyword evidence="2 5" id="KW-0812">Transmembrane</keyword>
<gene>
    <name evidence="7" type="ORF">SAMN05444417_3432</name>
</gene>
<feature type="transmembrane region" description="Helical" evidence="5">
    <location>
        <begin position="83"/>
        <end position="102"/>
    </location>
</feature>
<feature type="transmembrane region" description="Helical" evidence="5">
    <location>
        <begin position="339"/>
        <end position="360"/>
    </location>
</feature>
<proteinExistence type="predicted"/>
<dbReference type="EMBL" id="FQYO01000008">
    <property type="protein sequence ID" value="SHJ27394.1"/>
    <property type="molecule type" value="Genomic_DNA"/>
</dbReference>
<feature type="transmembrane region" description="Helical" evidence="5">
    <location>
        <begin position="200"/>
        <end position="217"/>
    </location>
</feature>
<keyword evidence="4 5" id="KW-0472">Membrane</keyword>
<feature type="transmembrane region" description="Helical" evidence="5">
    <location>
        <begin position="395"/>
        <end position="415"/>
    </location>
</feature>
<name>A0A1M6HZ68_9RHOB</name>
<dbReference type="PANTHER" id="PTHR37422">
    <property type="entry name" value="TEICHURONIC ACID BIOSYNTHESIS PROTEIN TUAE"/>
    <property type="match status" value="1"/>
</dbReference>
<keyword evidence="3 5" id="KW-1133">Transmembrane helix</keyword>
<dbReference type="AlphaFoldDB" id="A0A1M6HZ68"/>
<dbReference type="PANTHER" id="PTHR37422:SF17">
    <property type="entry name" value="O-ANTIGEN LIGASE"/>
    <property type="match status" value="1"/>
</dbReference>
<sequence>MTTRAGLRFDGLSIRWRTFEVAAVLVALAIQSGAVTVLAFTGPDGELTSAGRGMLQLILLPVYLLTLVLLVRRPGHLLAALRGNLPFALLLALPFLSALWSITPSVTVRRAVGFLLSVLLAYVLALRFTPRQVLILLVMLLGPLMVLSLAFAIALPGWAYMPDEPILRGVFNHKNVLGWNAALAAICSATLALDRASGLVLPALLVLAASVACLLLSASATGLVTAGTAIPIALFFAALARQRGAGRVVLILAGLQIAALVLVAGDAALGVLLDGTDKDVSLTGRVPLWELVDQSIGRRPLLGYGYQAFWTEGNGEAWAIWARVNWMAPHAHSGYRDTLLSFGAVGALLCAAVILQAIRAGAILHRRHPEELWSWLNVWICVFLVMNLTESTFLSQNSMLFITFAAAVLMVTLRARDEAKAPPR</sequence>
<evidence type="ECO:0000256" key="4">
    <source>
        <dbReference type="ARBA" id="ARBA00023136"/>
    </source>
</evidence>
<reference evidence="7 8" key="1">
    <citation type="submission" date="2016-11" db="EMBL/GenBank/DDBJ databases">
        <authorList>
            <person name="Jaros S."/>
            <person name="Januszkiewicz K."/>
            <person name="Wedrychowicz H."/>
        </authorList>
    </citation>
    <scope>NUCLEOTIDE SEQUENCE [LARGE SCALE GENOMIC DNA]</scope>
    <source>
        <strain evidence="7 8">DSM 100565</strain>
    </source>
</reference>
<feature type="transmembrane region" description="Helical" evidence="5">
    <location>
        <begin position="176"/>
        <end position="193"/>
    </location>
</feature>
<evidence type="ECO:0000256" key="5">
    <source>
        <dbReference type="SAM" id="Phobius"/>
    </source>
</evidence>
<evidence type="ECO:0000313" key="8">
    <source>
        <dbReference type="Proteomes" id="UP000184292"/>
    </source>
</evidence>
<dbReference type="Pfam" id="PF04932">
    <property type="entry name" value="Wzy_C"/>
    <property type="match status" value="1"/>
</dbReference>
<dbReference type="InterPro" id="IPR007016">
    <property type="entry name" value="O-antigen_ligase-rel_domated"/>
</dbReference>
<evidence type="ECO:0000313" key="7">
    <source>
        <dbReference type="EMBL" id="SHJ27394.1"/>
    </source>
</evidence>
<feature type="transmembrane region" description="Helical" evidence="5">
    <location>
        <begin position="372"/>
        <end position="389"/>
    </location>
</feature>
<evidence type="ECO:0000256" key="3">
    <source>
        <dbReference type="ARBA" id="ARBA00022989"/>
    </source>
</evidence>
<dbReference type="GO" id="GO:0016020">
    <property type="term" value="C:membrane"/>
    <property type="evidence" value="ECO:0007669"/>
    <property type="project" value="UniProtKB-SubCell"/>
</dbReference>
<organism evidence="7 8">
    <name type="scientific">Wenxinia saemankumensis</name>
    <dbReference type="NCBI Taxonomy" id="1447782"/>
    <lineage>
        <taxon>Bacteria</taxon>
        <taxon>Pseudomonadati</taxon>
        <taxon>Pseudomonadota</taxon>
        <taxon>Alphaproteobacteria</taxon>
        <taxon>Rhodobacterales</taxon>
        <taxon>Roseobacteraceae</taxon>
        <taxon>Wenxinia</taxon>
    </lineage>
</organism>
<feature type="transmembrane region" description="Helical" evidence="5">
    <location>
        <begin position="248"/>
        <end position="273"/>
    </location>
</feature>
<evidence type="ECO:0000259" key="6">
    <source>
        <dbReference type="Pfam" id="PF04932"/>
    </source>
</evidence>
<dbReference type="Proteomes" id="UP000184292">
    <property type="component" value="Unassembled WGS sequence"/>
</dbReference>
<feature type="transmembrane region" description="Helical" evidence="5">
    <location>
        <begin position="108"/>
        <end position="126"/>
    </location>
</feature>
<feature type="transmembrane region" description="Helical" evidence="5">
    <location>
        <begin position="133"/>
        <end position="156"/>
    </location>
</feature>
<feature type="transmembrane region" description="Helical" evidence="5">
    <location>
        <begin position="21"/>
        <end position="41"/>
    </location>
</feature>
<dbReference type="OrthoDB" id="4391260at2"/>
<dbReference type="STRING" id="1447782.SAMN05444417_3432"/>
<keyword evidence="8" id="KW-1185">Reference proteome</keyword>
<accession>A0A1M6HZ68</accession>
<protein>
    <submittedName>
        <fullName evidence="7">Exopolysaccharide production protein ExoQ</fullName>
    </submittedName>
</protein>
<comment type="subcellular location">
    <subcellularLocation>
        <location evidence="1">Membrane</location>
        <topology evidence="1">Multi-pass membrane protein</topology>
    </subcellularLocation>
</comment>
<evidence type="ECO:0000256" key="2">
    <source>
        <dbReference type="ARBA" id="ARBA00022692"/>
    </source>
</evidence>
<evidence type="ECO:0000256" key="1">
    <source>
        <dbReference type="ARBA" id="ARBA00004141"/>
    </source>
</evidence>